<sequence>MRQPSERHSTDRKHAKGTEVFVGGLPSTISEDKISEVFSGCGEIVEIRMIKDQKGNLKGFCFVRFATKEAADKAVKEKSGIVVDGKKIGVLPSIQQDTLYFGNLNKGWSADEFEKLVLQVFPDVVSVDLAMLKDMPPGQKQWNRGFAFVKFSSHAAAARALRVGSQSDFRLGGKLHPAVQWAEEECEVDPTELAKIKIAFVRNLPTDADENYLKQLFEHFGKVDKVAVSRKSASPVGFIHFTKRSDLERAINEMNEKTIQGPNGGPFLKLQVEVARPTGRNKKRAHEDSHSSPSMVPGHSKFLKEELSASPSINHKSNVQKELEYADPYEAAVVSLPLSVKERLLRILRLGIATRFDIDIQNLSSLKQIPESAAISVLDQFMLSGAGLQNKGAYLAGLVSKHLVDKAGWSENFASLSRVVDVTAKGPKLLSFSSRVSVPAVDSFASNVRPVARSGIYMPHYSLSGYPLSNRATVEKEEVRGSDFILSGGATAGRLVERGISPFEATPTSSFGRFGLGLRGDNTHLSPPQPAPITSRTYSRVGVNLSSGITADTDRQTTRPQVRFDPFTGEPYKFDPFTGEPIRQEFDPFNECINAVQNCQVKEIGKENQLETGDKEPESESYHLSAVSSSSGIEPNRFPLVAEIWRDFGLWKEKRYGRCSGNSPFFLRPNE</sequence>
<evidence type="ECO:0000256" key="2">
    <source>
        <dbReference type="PROSITE-ProRule" id="PRU00176"/>
    </source>
</evidence>
<dbReference type="Proteomes" id="UP001604336">
    <property type="component" value="Unassembled WGS sequence"/>
</dbReference>
<evidence type="ECO:0000313" key="5">
    <source>
        <dbReference type="EMBL" id="KAL2499881.1"/>
    </source>
</evidence>
<feature type="domain" description="RRM" evidence="4">
    <location>
        <begin position="197"/>
        <end position="277"/>
    </location>
</feature>
<reference evidence="6" key="1">
    <citation type="submission" date="2024-07" db="EMBL/GenBank/DDBJ databases">
        <title>Two chromosome-level genome assemblies of Korean endemic species Abeliophyllum distichum and Forsythia ovata (Oleaceae).</title>
        <authorList>
            <person name="Jang H."/>
        </authorList>
    </citation>
    <scope>NUCLEOTIDE SEQUENCE [LARGE SCALE GENOMIC DNA]</scope>
</reference>
<dbReference type="CDD" id="cd00590">
    <property type="entry name" value="RRM_SF"/>
    <property type="match status" value="2"/>
</dbReference>
<keyword evidence="1 2" id="KW-0694">RNA-binding</keyword>
<feature type="domain" description="RRM" evidence="4">
    <location>
        <begin position="97"/>
        <end position="184"/>
    </location>
</feature>
<evidence type="ECO:0000256" key="1">
    <source>
        <dbReference type="ARBA" id="ARBA00022884"/>
    </source>
</evidence>
<dbReference type="CDD" id="cd21039">
    <property type="entry name" value="NURR"/>
    <property type="match status" value="1"/>
</dbReference>
<feature type="compositionally biased region" description="Basic and acidic residues" evidence="3">
    <location>
        <begin position="607"/>
        <end position="621"/>
    </location>
</feature>
<evidence type="ECO:0000259" key="4">
    <source>
        <dbReference type="PROSITE" id="PS50102"/>
    </source>
</evidence>
<gene>
    <name evidence="5" type="ORF">Adt_25431</name>
</gene>
<dbReference type="InterPro" id="IPR041337">
    <property type="entry name" value="hnRNP_Q_AcD"/>
</dbReference>
<dbReference type="PANTHER" id="PTHR21245">
    <property type="entry name" value="HETEROGENEOUS NUCLEAR RIBONUCLEOPROTEIN"/>
    <property type="match status" value="1"/>
</dbReference>
<name>A0ABD1SGL5_9LAMI</name>
<comment type="caution">
    <text evidence="5">The sequence shown here is derived from an EMBL/GenBank/DDBJ whole genome shotgun (WGS) entry which is preliminary data.</text>
</comment>
<dbReference type="Pfam" id="PF18360">
    <property type="entry name" value="hnRNP_Q_AcD"/>
    <property type="match status" value="1"/>
</dbReference>
<keyword evidence="6" id="KW-1185">Reference proteome</keyword>
<feature type="region of interest" description="Disordered" evidence="3">
    <location>
        <begin position="551"/>
        <end position="570"/>
    </location>
</feature>
<dbReference type="InterPro" id="IPR012677">
    <property type="entry name" value="Nucleotide-bd_a/b_plait_sf"/>
</dbReference>
<feature type="region of interest" description="Disordered" evidence="3">
    <location>
        <begin position="278"/>
        <end position="298"/>
    </location>
</feature>
<dbReference type="PROSITE" id="PS50102">
    <property type="entry name" value="RRM"/>
    <property type="match status" value="3"/>
</dbReference>
<dbReference type="EMBL" id="JBFOLK010000007">
    <property type="protein sequence ID" value="KAL2499881.1"/>
    <property type="molecule type" value="Genomic_DNA"/>
</dbReference>
<protein>
    <submittedName>
        <fullName evidence="5">RNA-binding protein 46</fullName>
    </submittedName>
</protein>
<dbReference type="SUPFAM" id="SSF54928">
    <property type="entry name" value="RNA-binding domain, RBD"/>
    <property type="match status" value="2"/>
</dbReference>
<dbReference type="GO" id="GO:0003723">
    <property type="term" value="F:RNA binding"/>
    <property type="evidence" value="ECO:0007669"/>
    <property type="project" value="UniProtKB-UniRule"/>
</dbReference>
<feature type="region of interest" description="Disordered" evidence="3">
    <location>
        <begin position="607"/>
        <end position="627"/>
    </location>
</feature>
<evidence type="ECO:0000256" key="3">
    <source>
        <dbReference type="SAM" id="MobiDB-lite"/>
    </source>
</evidence>
<proteinExistence type="predicted"/>
<feature type="domain" description="RRM" evidence="4">
    <location>
        <begin position="18"/>
        <end position="95"/>
    </location>
</feature>
<evidence type="ECO:0000313" key="6">
    <source>
        <dbReference type="Proteomes" id="UP001604336"/>
    </source>
</evidence>
<dbReference type="InterPro" id="IPR000504">
    <property type="entry name" value="RRM_dom"/>
</dbReference>
<dbReference type="Gene3D" id="3.30.70.330">
    <property type="match status" value="3"/>
</dbReference>
<organism evidence="5 6">
    <name type="scientific">Abeliophyllum distichum</name>
    <dbReference type="NCBI Taxonomy" id="126358"/>
    <lineage>
        <taxon>Eukaryota</taxon>
        <taxon>Viridiplantae</taxon>
        <taxon>Streptophyta</taxon>
        <taxon>Embryophyta</taxon>
        <taxon>Tracheophyta</taxon>
        <taxon>Spermatophyta</taxon>
        <taxon>Magnoliopsida</taxon>
        <taxon>eudicotyledons</taxon>
        <taxon>Gunneridae</taxon>
        <taxon>Pentapetalae</taxon>
        <taxon>asterids</taxon>
        <taxon>lamiids</taxon>
        <taxon>Lamiales</taxon>
        <taxon>Oleaceae</taxon>
        <taxon>Forsythieae</taxon>
        <taxon>Abeliophyllum</taxon>
    </lineage>
</organism>
<dbReference type="InterPro" id="IPR035979">
    <property type="entry name" value="RBD_domain_sf"/>
</dbReference>
<dbReference type="SMART" id="SM00360">
    <property type="entry name" value="RRM"/>
    <property type="match status" value="3"/>
</dbReference>
<dbReference type="Pfam" id="PF00076">
    <property type="entry name" value="RRM_1"/>
    <property type="match status" value="2"/>
</dbReference>
<accession>A0ABD1SGL5</accession>
<dbReference type="AlphaFoldDB" id="A0ABD1SGL5"/>